<sequence length="145" mass="16073">MSAKPDPATLPCSPLEETAGLKYFPRMLGKIRLHAAGRLWEDLHANLGKGSDGTCCGFLHVDYDALKARVLEGGTDAEILEWCEQHGRQLNDTDKLVWSHYVLKLGINDHITPILAKRKADGGLGDRDDIQTITHYIDVDEGRLP</sequence>
<protein>
    <submittedName>
        <fullName evidence="2">Gluconokinase</fullName>
        <ecNumber evidence="2">2.7.1.12</ecNumber>
    </submittedName>
</protein>
<comment type="caution">
    <text evidence="2">The sequence shown here is derived from an EMBL/GenBank/DDBJ whole genome shotgun (WGS) entry which is preliminary data.</text>
</comment>
<dbReference type="InterPro" id="IPR031849">
    <property type="entry name" value="DUF5069"/>
</dbReference>
<dbReference type="Pfam" id="PF16798">
    <property type="entry name" value="DUF5069"/>
    <property type="match status" value="1"/>
</dbReference>
<dbReference type="GO" id="GO:0046316">
    <property type="term" value="F:gluconokinase activity"/>
    <property type="evidence" value="ECO:0007669"/>
    <property type="project" value="UniProtKB-EC"/>
</dbReference>
<keyword evidence="2" id="KW-0808">Transferase</keyword>
<proteinExistence type="predicted"/>
<dbReference type="EMBL" id="JACHIG010000008">
    <property type="protein sequence ID" value="MBB5033991.1"/>
    <property type="molecule type" value="Genomic_DNA"/>
</dbReference>
<reference evidence="2 3" key="1">
    <citation type="submission" date="2020-08" db="EMBL/GenBank/DDBJ databases">
        <title>Genomic Encyclopedia of Type Strains, Phase IV (KMG-IV): sequencing the most valuable type-strain genomes for metagenomic binning, comparative biology and taxonomic classification.</title>
        <authorList>
            <person name="Goeker M."/>
        </authorList>
    </citation>
    <scope>NUCLEOTIDE SEQUENCE [LARGE SCALE GENOMIC DNA]</scope>
    <source>
        <strain evidence="2 3">DSM 12252</strain>
    </source>
</reference>
<organism evidence="2 3">
    <name type="scientific">Prosthecobacter vanneervenii</name>
    <dbReference type="NCBI Taxonomy" id="48466"/>
    <lineage>
        <taxon>Bacteria</taxon>
        <taxon>Pseudomonadati</taxon>
        <taxon>Verrucomicrobiota</taxon>
        <taxon>Verrucomicrobiia</taxon>
        <taxon>Verrucomicrobiales</taxon>
        <taxon>Verrucomicrobiaceae</taxon>
        <taxon>Prosthecobacter</taxon>
    </lineage>
</organism>
<name>A0A7W7YD46_9BACT</name>
<dbReference type="RefSeq" id="WP_184341357.1">
    <property type="nucleotide sequence ID" value="NZ_JACHIG010000008.1"/>
</dbReference>
<dbReference type="EC" id="2.7.1.12" evidence="2"/>
<dbReference type="AlphaFoldDB" id="A0A7W7YD46"/>
<feature type="domain" description="DUF5069" evidence="1">
    <location>
        <begin position="10"/>
        <end position="143"/>
    </location>
</feature>
<gene>
    <name evidence="2" type="ORF">HNQ65_003582</name>
</gene>
<keyword evidence="2" id="KW-0418">Kinase</keyword>
<keyword evidence="3" id="KW-1185">Reference proteome</keyword>
<evidence type="ECO:0000259" key="1">
    <source>
        <dbReference type="Pfam" id="PF16798"/>
    </source>
</evidence>
<dbReference type="Proteomes" id="UP000590740">
    <property type="component" value="Unassembled WGS sequence"/>
</dbReference>
<evidence type="ECO:0000313" key="3">
    <source>
        <dbReference type="Proteomes" id="UP000590740"/>
    </source>
</evidence>
<accession>A0A7W7YD46</accession>
<evidence type="ECO:0000313" key="2">
    <source>
        <dbReference type="EMBL" id="MBB5033991.1"/>
    </source>
</evidence>